<evidence type="ECO:0000256" key="2">
    <source>
        <dbReference type="ARBA" id="ARBA00010961"/>
    </source>
</evidence>
<organism evidence="6 7">
    <name type="scientific">Finegoldia magna</name>
    <name type="common">Peptostreptococcus magnus</name>
    <dbReference type="NCBI Taxonomy" id="1260"/>
    <lineage>
        <taxon>Bacteria</taxon>
        <taxon>Bacillati</taxon>
        <taxon>Bacillota</taxon>
        <taxon>Tissierellia</taxon>
        <taxon>Tissierellales</taxon>
        <taxon>Peptoniphilaceae</taxon>
        <taxon>Finegoldia</taxon>
    </lineage>
</organism>
<keyword evidence="3" id="KW-0815">Transposition</keyword>
<evidence type="ECO:0000313" key="6">
    <source>
        <dbReference type="EMBL" id="QKH80720.1"/>
    </source>
</evidence>
<comment type="similarity">
    <text evidence="2">Belongs to the transposase mutator family.</text>
</comment>
<dbReference type="AlphaFoldDB" id="A0A7D4JNF5"/>
<protein>
    <submittedName>
        <fullName evidence="6">Transposase</fullName>
    </submittedName>
</protein>
<proteinExistence type="inferred from homology"/>
<dbReference type="Proteomes" id="UP000502899">
    <property type="component" value="Chromosome"/>
</dbReference>
<dbReference type="InterPro" id="IPR001207">
    <property type="entry name" value="Transposase_mutator"/>
</dbReference>
<evidence type="ECO:0000313" key="7">
    <source>
        <dbReference type="Proteomes" id="UP000502899"/>
    </source>
</evidence>
<dbReference type="EMBL" id="CP054000">
    <property type="protein sequence ID" value="QKH80720.1"/>
    <property type="molecule type" value="Genomic_DNA"/>
</dbReference>
<evidence type="ECO:0000256" key="1">
    <source>
        <dbReference type="ARBA" id="ARBA00002190"/>
    </source>
</evidence>
<gene>
    <name evidence="6" type="ORF">FOC70_09145</name>
</gene>
<accession>A0A7D4JNF5</accession>
<dbReference type="GO" id="GO:0004803">
    <property type="term" value="F:transposase activity"/>
    <property type="evidence" value="ECO:0007669"/>
    <property type="project" value="InterPro"/>
</dbReference>
<sequence>MSLSTGRCDESSSRNRKKRFLGFEPCDTSEYNSGNSRNSYYTRTLKGKYGILHLKMPMDRKGLFSQKPLSFFNESNSTLEDNIKLFHQNGLTTRDLLEMIEKMYGQQTVSNSSKSTLEEL</sequence>
<evidence type="ECO:0000256" key="5">
    <source>
        <dbReference type="ARBA" id="ARBA00023172"/>
    </source>
</evidence>
<name>A0A7D4JNF5_FINMA</name>
<comment type="function">
    <text evidence="1">Required for the transposition of the insertion element.</text>
</comment>
<dbReference type="GO" id="GO:0006313">
    <property type="term" value="P:DNA transposition"/>
    <property type="evidence" value="ECO:0007669"/>
    <property type="project" value="InterPro"/>
</dbReference>
<keyword evidence="5" id="KW-0233">DNA recombination</keyword>
<reference evidence="6 7" key="1">
    <citation type="submission" date="2020-05" db="EMBL/GenBank/DDBJ databases">
        <title>FDA dAtabase for Regulatory Grade micrObial Sequences (FDA-ARGOS): Supporting development and validation of Infectious Disease Dx tests.</title>
        <authorList>
            <person name="Pederson C."/>
            <person name="Tallon L."/>
            <person name="Sadzewicz L."/>
            <person name="Zhao X."/>
            <person name="Vavikolanu K."/>
            <person name="Mehta A."/>
            <person name="Aluvathingal J."/>
            <person name="Nadendla S."/>
            <person name="Myers T."/>
            <person name="Yan Y."/>
            <person name="Sichtig H."/>
        </authorList>
    </citation>
    <scope>NUCLEOTIDE SEQUENCE [LARGE SCALE GENOMIC DNA]</scope>
    <source>
        <strain evidence="6 7">FDAARGOS_764</strain>
    </source>
</reference>
<evidence type="ECO:0000256" key="4">
    <source>
        <dbReference type="ARBA" id="ARBA00023125"/>
    </source>
</evidence>
<evidence type="ECO:0000256" key="3">
    <source>
        <dbReference type="ARBA" id="ARBA00022578"/>
    </source>
</evidence>
<keyword evidence="4" id="KW-0238">DNA-binding</keyword>
<dbReference type="GO" id="GO:0003677">
    <property type="term" value="F:DNA binding"/>
    <property type="evidence" value="ECO:0007669"/>
    <property type="project" value="UniProtKB-KW"/>
</dbReference>
<dbReference type="Pfam" id="PF00872">
    <property type="entry name" value="Transposase_mut"/>
    <property type="match status" value="1"/>
</dbReference>